<dbReference type="STRING" id="1403537.Q428_11905"/>
<dbReference type="EMBL" id="AZQP01000041">
    <property type="protein sequence ID" value="EYE87726.1"/>
    <property type="molecule type" value="Genomic_DNA"/>
</dbReference>
<organism evidence="1 2">
    <name type="scientific">Fervidicella metallireducens AeB</name>
    <dbReference type="NCBI Taxonomy" id="1403537"/>
    <lineage>
        <taxon>Bacteria</taxon>
        <taxon>Bacillati</taxon>
        <taxon>Bacillota</taxon>
        <taxon>Clostridia</taxon>
        <taxon>Eubacteriales</taxon>
        <taxon>Clostridiaceae</taxon>
        <taxon>Fervidicella</taxon>
    </lineage>
</organism>
<proteinExistence type="predicted"/>
<evidence type="ECO:0000313" key="2">
    <source>
        <dbReference type="Proteomes" id="UP000019681"/>
    </source>
</evidence>
<reference evidence="1 2" key="1">
    <citation type="journal article" date="2014" name="Genome Announc.">
        <title>Draft Genome Sequence of Fervidicella metallireducens Strain AeBT, an Iron-Reducing Thermoanaerobe from the Great Artesian Basin.</title>
        <authorList>
            <person name="Patel B.K."/>
        </authorList>
    </citation>
    <scope>NUCLEOTIDE SEQUENCE [LARGE SCALE GENOMIC DNA]</scope>
    <source>
        <strain evidence="1 2">AeB</strain>
    </source>
</reference>
<gene>
    <name evidence="1" type="ORF">Q428_11905</name>
</gene>
<keyword evidence="2" id="KW-1185">Reference proteome</keyword>
<evidence type="ECO:0000313" key="1">
    <source>
        <dbReference type="EMBL" id="EYE87726.1"/>
    </source>
</evidence>
<dbReference type="AlphaFoldDB" id="A0A017RSZ0"/>
<name>A0A017RSZ0_9CLOT</name>
<accession>A0A017RSZ0</accession>
<evidence type="ECO:0008006" key="3">
    <source>
        <dbReference type="Google" id="ProtNLM"/>
    </source>
</evidence>
<sequence length="64" mass="7361">MEKGKIILEGTPREVFSKVRELKEIGLDVPQVTELAYELRKSGIDIDNDILTIEEMVDELCQLR</sequence>
<comment type="caution">
    <text evidence="1">The sequence shown here is derived from an EMBL/GenBank/DDBJ whole genome shotgun (WGS) entry which is preliminary data.</text>
</comment>
<protein>
    <recommendedName>
        <fullName evidence="3">Energy-coupling factor transporter ATP-binding protein EcfA2</fullName>
    </recommendedName>
</protein>
<dbReference type="Proteomes" id="UP000019681">
    <property type="component" value="Unassembled WGS sequence"/>
</dbReference>